<dbReference type="InterPro" id="IPR000792">
    <property type="entry name" value="Tscrpt_reg_LuxR_C"/>
</dbReference>
<dbReference type="GO" id="GO:0000160">
    <property type="term" value="P:phosphorelay signal transduction system"/>
    <property type="evidence" value="ECO:0007669"/>
    <property type="project" value="InterPro"/>
</dbReference>
<dbReference type="RefSeq" id="WP_127121465.1">
    <property type="nucleotide sequence ID" value="NZ_BHXQ01000002.1"/>
</dbReference>
<sequence>MSAALKIFLVDDHKLVRDGVRAMLLGNIGFKVVGAAGNADEFFSQMDEANPDICVLDVQLPGKSGMEIAETLKSKHPKIKILILTALKDDAPVKQCRDIGVDGMISKDSGKDTYLEALEALKAGRTFYAGQFTELLLKASQGKSDAMASLSDRELDFVRAFAKGLSHKEIADQLNISPRTVEVHKKNVMDKLKFGNDVDLIKFAIREGLSTL</sequence>
<dbReference type="OrthoDB" id="9797341at2"/>
<dbReference type="EMBL" id="BHXQ01000002">
    <property type="protein sequence ID" value="GCC50798.1"/>
    <property type="molecule type" value="Genomic_DNA"/>
</dbReference>
<dbReference type="PRINTS" id="PR00038">
    <property type="entry name" value="HTHLUXR"/>
</dbReference>
<gene>
    <name evidence="8" type="ORF">SanaruYs_10160</name>
</gene>
<dbReference type="Proteomes" id="UP000288227">
    <property type="component" value="Unassembled WGS sequence"/>
</dbReference>
<evidence type="ECO:0000313" key="8">
    <source>
        <dbReference type="EMBL" id="GCC50798.1"/>
    </source>
</evidence>
<name>A0A401U7D8_9BACT</name>
<protein>
    <submittedName>
        <fullName evidence="8">DNA-binding response regulator</fullName>
    </submittedName>
</protein>
<dbReference type="CDD" id="cd17535">
    <property type="entry name" value="REC_NarL-like"/>
    <property type="match status" value="1"/>
</dbReference>
<dbReference type="SUPFAM" id="SSF46894">
    <property type="entry name" value="C-terminal effector domain of the bipartite response regulators"/>
    <property type="match status" value="1"/>
</dbReference>
<evidence type="ECO:0000256" key="2">
    <source>
        <dbReference type="ARBA" id="ARBA00023015"/>
    </source>
</evidence>
<dbReference type="AlphaFoldDB" id="A0A401U7D8"/>
<comment type="caution">
    <text evidence="8">The sequence shown here is derived from an EMBL/GenBank/DDBJ whole genome shotgun (WGS) entry which is preliminary data.</text>
</comment>
<dbReference type="PROSITE" id="PS50110">
    <property type="entry name" value="RESPONSE_REGULATORY"/>
    <property type="match status" value="1"/>
</dbReference>
<dbReference type="Gene3D" id="3.40.50.2300">
    <property type="match status" value="1"/>
</dbReference>
<keyword evidence="2" id="KW-0805">Transcription regulation</keyword>
<accession>A0A401U7D8</accession>
<reference evidence="8 9" key="1">
    <citation type="submission" date="2018-11" db="EMBL/GenBank/DDBJ databases">
        <title>Chryseotalea sanarue gen. nov., sp., nov., a member of the family Cytophagaceae, isolated from a brackish lake in Hamamatsu Japan.</title>
        <authorList>
            <person name="Maejima Y."/>
            <person name="Iino T."/>
            <person name="Muraguchi Y."/>
            <person name="Fukuda K."/>
            <person name="Ohkuma M."/>
            <person name="Moriuchi R."/>
            <person name="Dohra H."/>
            <person name="Kimbara K."/>
            <person name="Shintani M."/>
        </authorList>
    </citation>
    <scope>NUCLEOTIDE SEQUENCE [LARGE SCALE GENOMIC DNA]</scope>
    <source>
        <strain evidence="8 9">Ys</strain>
    </source>
</reference>
<feature type="modified residue" description="4-aspartylphosphate" evidence="5">
    <location>
        <position position="57"/>
    </location>
</feature>
<keyword evidence="3 8" id="KW-0238">DNA-binding</keyword>
<dbReference type="PANTHER" id="PTHR43214:SF41">
    <property type="entry name" value="NITRATE_NITRITE RESPONSE REGULATOR PROTEIN NARP"/>
    <property type="match status" value="1"/>
</dbReference>
<organism evidence="8 9">
    <name type="scientific">Chryseotalea sanaruensis</name>
    <dbReference type="NCBI Taxonomy" id="2482724"/>
    <lineage>
        <taxon>Bacteria</taxon>
        <taxon>Pseudomonadati</taxon>
        <taxon>Bacteroidota</taxon>
        <taxon>Cytophagia</taxon>
        <taxon>Cytophagales</taxon>
        <taxon>Chryseotaleaceae</taxon>
        <taxon>Chryseotalea</taxon>
    </lineage>
</organism>
<dbReference type="InterPro" id="IPR058245">
    <property type="entry name" value="NreC/VraR/RcsB-like_REC"/>
</dbReference>
<dbReference type="InterPro" id="IPR039420">
    <property type="entry name" value="WalR-like"/>
</dbReference>
<dbReference type="InterPro" id="IPR011006">
    <property type="entry name" value="CheY-like_superfamily"/>
</dbReference>
<keyword evidence="9" id="KW-1185">Reference proteome</keyword>
<dbReference type="Pfam" id="PF00072">
    <property type="entry name" value="Response_reg"/>
    <property type="match status" value="1"/>
</dbReference>
<evidence type="ECO:0000259" key="6">
    <source>
        <dbReference type="PROSITE" id="PS50043"/>
    </source>
</evidence>
<dbReference type="PROSITE" id="PS50043">
    <property type="entry name" value="HTH_LUXR_2"/>
    <property type="match status" value="1"/>
</dbReference>
<dbReference type="SUPFAM" id="SSF52172">
    <property type="entry name" value="CheY-like"/>
    <property type="match status" value="1"/>
</dbReference>
<evidence type="ECO:0000256" key="1">
    <source>
        <dbReference type="ARBA" id="ARBA00022553"/>
    </source>
</evidence>
<feature type="domain" description="HTH luxR-type" evidence="6">
    <location>
        <begin position="143"/>
        <end position="208"/>
    </location>
</feature>
<dbReference type="GO" id="GO:0006355">
    <property type="term" value="P:regulation of DNA-templated transcription"/>
    <property type="evidence" value="ECO:0007669"/>
    <property type="project" value="InterPro"/>
</dbReference>
<evidence type="ECO:0000256" key="5">
    <source>
        <dbReference type="PROSITE-ProRule" id="PRU00169"/>
    </source>
</evidence>
<evidence type="ECO:0000259" key="7">
    <source>
        <dbReference type="PROSITE" id="PS50110"/>
    </source>
</evidence>
<proteinExistence type="predicted"/>
<dbReference type="CDD" id="cd06170">
    <property type="entry name" value="LuxR_C_like"/>
    <property type="match status" value="1"/>
</dbReference>
<dbReference type="GO" id="GO:0003677">
    <property type="term" value="F:DNA binding"/>
    <property type="evidence" value="ECO:0007669"/>
    <property type="project" value="UniProtKB-KW"/>
</dbReference>
<evidence type="ECO:0000313" key="9">
    <source>
        <dbReference type="Proteomes" id="UP000288227"/>
    </source>
</evidence>
<dbReference type="Pfam" id="PF00196">
    <property type="entry name" value="GerE"/>
    <property type="match status" value="1"/>
</dbReference>
<dbReference type="InterPro" id="IPR016032">
    <property type="entry name" value="Sig_transdc_resp-reg_C-effctor"/>
</dbReference>
<keyword evidence="1 5" id="KW-0597">Phosphoprotein</keyword>
<evidence type="ECO:0000256" key="4">
    <source>
        <dbReference type="ARBA" id="ARBA00023163"/>
    </source>
</evidence>
<dbReference type="SMART" id="SM00421">
    <property type="entry name" value="HTH_LUXR"/>
    <property type="match status" value="1"/>
</dbReference>
<dbReference type="PANTHER" id="PTHR43214">
    <property type="entry name" value="TWO-COMPONENT RESPONSE REGULATOR"/>
    <property type="match status" value="1"/>
</dbReference>
<feature type="domain" description="Response regulatory" evidence="7">
    <location>
        <begin position="6"/>
        <end position="122"/>
    </location>
</feature>
<evidence type="ECO:0000256" key="3">
    <source>
        <dbReference type="ARBA" id="ARBA00023125"/>
    </source>
</evidence>
<dbReference type="InterPro" id="IPR001789">
    <property type="entry name" value="Sig_transdc_resp-reg_receiver"/>
</dbReference>
<dbReference type="SMART" id="SM00448">
    <property type="entry name" value="REC"/>
    <property type="match status" value="1"/>
</dbReference>
<keyword evidence="4" id="KW-0804">Transcription</keyword>